<feature type="non-terminal residue" evidence="1">
    <location>
        <position position="180"/>
    </location>
</feature>
<dbReference type="EMBL" id="AGNL01044402">
    <property type="protein sequence ID" value="EJK49834.1"/>
    <property type="molecule type" value="Genomic_DNA"/>
</dbReference>
<dbReference type="AlphaFoldDB" id="K0RC33"/>
<sequence>MGNPVEARSSALGTLAFVSRTIVAALPVRGHETEEGCTVRVSRSGFQNRETHTSSLHRFLEFLGDGDSIRASCMCRDKRESVGEKPYELLRKLMDFELSVFHELCWNLLGGSMGVSFMPGFRSEVRSGLPRTSSTAFCGRSTYPHFPGGNRRWFIVVLIVDDDPSARWATVWPIMAVEGR</sequence>
<reference evidence="1 2" key="1">
    <citation type="journal article" date="2012" name="Genome Biol.">
        <title>Genome and low-iron response of an oceanic diatom adapted to chronic iron limitation.</title>
        <authorList>
            <person name="Lommer M."/>
            <person name="Specht M."/>
            <person name="Roy A.S."/>
            <person name="Kraemer L."/>
            <person name="Andreson R."/>
            <person name="Gutowska M.A."/>
            <person name="Wolf J."/>
            <person name="Bergner S.V."/>
            <person name="Schilhabel M.B."/>
            <person name="Klostermeier U.C."/>
            <person name="Beiko R.G."/>
            <person name="Rosenstiel P."/>
            <person name="Hippler M."/>
            <person name="Laroche J."/>
        </authorList>
    </citation>
    <scope>NUCLEOTIDE SEQUENCE [LARGE SCALE GENOMIC DNA]</scope>
    <source>
        <strain evidence="1 2">CCMP1005</strain>
    </source>
</reference>
<name>K0RC33_THAOC</name>
<evidence type="ECO:0000313" key="2">
    <source>
        <dbReference type="Proteomes" id="UP000266841"/>
    </source>
</evidence>
<evidence type="ECO:0000313" key="1">
    <source>
        <dbReference type="EMBL" id="EJK49834.1"/>
    </source>
</evidence>
<protein>
    <submittedName>
        <fullName evidence="1">Uncharacterized protein</fullName>
    </submittedName>
</protein>
<keyword evidence="2" id="KW-1185">Reference proteome</keyword>
<proteinExistence type="predicted"/>
<accession>K0RC33</accession>
<comment type="caution">
    <text evidence="1">The sequence shown here is derived from an EMBL/GenBank/DDBJ whole genome shotgun (WGS) entry which is preliminary data.</text>
</comment>
<dbReference type="Proteomes" id="UP000266841">
    <property type="component" value="Unassembled WGS sequence"/>
</dbReference>
<organism evidence="1 2">
    <name type="scientific">Thalassiosira oceanica</name>
    <name type="common">Marine diatom</name>
    <dbReference type="NCBI Taxonomy" id="159749"/>
    <lineage>
        <taxon>Eukaryota</taxon>
        <taxon>Sar</taxon>
        <taxon>Stramenopiles</taxon>
        <taxon>Ochrophyta</taxon>
        <taxon>Bacillariophyta</taxon>
        <taxon>Coscinodiscophyceae</taxon>
        <taxon>Thalassiosirophycidae</taxon>
        <taxon>Thalassiosirales</taxon>
        <taxon>Thalassiosiraceae</taxon>
        <taxon>Thalassiosira</taxon>
    </lineage>
</organism>
<gene>
    <name evidence="1" type="ORF">THAOC_31251</name>
</gene>